<dbReference type="Pfam" id="PF00017">
    <property type="entry name" value="SH2"/>
    <property type="match status" value="1"/>
</dbReference>
<evidence type="ECO:0000256" key="5">
    <source>
        <dbReference type="ARBA" id="ARBA00022771"/>
    </source>
</evidence>
<keyword evidence="12" id="KW-0460">Magnesium</keyword>
<dbReference type="Pfam" id="PF00097">
    <property type="entry name" value="zf-C3HC4"/>
    <property type="match status" value="1"/>
</dbReference>
<feature type="binding site" evidence="15">
    <location>
        <position position="509"/>
    </location>
    <ligand>
        <name>ATP</name>
        <dbReference type="ChEBI" id="CHEBI:30616"/>
    </ligand>
</feature>
<feature type="domain" description="RING-type" evidence="19">
    <location>
        <begin position="247"/>
        <end position="292"/>
    </location>
</feature>
<dbReference type="GO" id="GO:0008270">
    <property type="term" value="F:zinc ion binding"/>
    <property type="evidence" value="ECO:0007669"/>
    <property type="project" value="UniProtKB-KW"/>
</dbReference>
<dbReference type="Gene3D" id="3.30.505.10">
    <property type="entry name" value="SH2 domain"/>
    <property type="match status" value="1"/>
</dbReference>
<keyword evidence="9" id="KW-0472">Membrane</keyword>
<keyword evidence="21" id="KW-1185">Reference proteome</keyword>
<dbReference type="InterPro" id="IPR000980">
    <property type="entry name" value="SH2"/>
</dbReference>
<evidence type="ECO:0000256" key="4">
    <source>
        <dbReference type="ARBA" id="ARBA00022741"/>
    </source>
</evidence>
<dbReference type="PRINTS" id="PR00109">
    <property type="entry name" value="TYRKINASE"/>
</dbReference>
<keyword evidence="8 11" id="KW-0067">ATP-binding</keyword>
<protein>
    <recommendedName>
        <fullName evidence="16">Tyrosine-protein kinase</fullName>
        <ecNumber evidence="16">2.7.10.2</ecNumber>
    </recommendedName>
</protein>
<dbReference type="InterPro" id="IPR011009">
    <property type="entry name" value="Kinase-like_dom_sf"/>
</dbReference>
<dbReference type="Gene3D" id="3.30.40.10">
    <property type="entry name" value="Zinc/RING finger domain, C3HC4 (zinc finger)"/>
    <property type="match status" value="1"/>
</dbReference>
<evidence type="ECO:0000256" key="14">
    <source>
        <dbReference type="PROSITE-ProRule" id="PRU00191"/>
    </source>
</evidence>
<dbReference type="InterPro" id="IPR001841">
    <property type="entry name" value="Znf_RING"/>
</dbReference>
<dbReference type="Pfam" id="PF07714">
    <property type="entry name" value="PK_Tyr_Ser-Thr"/>
    <property type="match status" value="1"/>
</dbReference>
<evidence type="ECO:0000256" key="8">
    <source>
        <dbReference type="ARBA" id="ARBA00022840"/>
    </source>
</evidence>
<dbReference type="EC" id="2.7.10.2" evidence="16"/>
<keyword evidence="4 11" id="KW-0547">Nucleotide-binding</keyword>
<dbReference type="OrthoDB" id="346907at2759"/>
<dbReference type="Gene3D" id="1.10.510.10">
    <property type="entry name" value="Transferase(Phosphotransferase) domain 1"/>
    <property type="match status" value="1"/>
</dbReference>
<dbReference type="InterPro" id="IPR017907">
    <property type="entry name" value="Znf_RING_CS"/>
</dbReference>
<dbReference type="InterPro" id="IPR013083">
    <property type="entry name" value="Znf_RING/FYVE/PHD"/>
</dbReference>
<sequence length="738" mass="83245">MDKSVKNDKKKKMSVGRSLSMRFSNFRNSGGKAVDKCGRLTCTVATGKPMSSSISMGAMDRVTWSTESGLPTGIVHLCQACSEKVRGGTPQMSGSTSCNSRCCSGRKCRGKSAERLHCYQCEVERKQRRSQSDGYSFNDDLNFRKLPAAPMNNSPPLSEGLIITNTNVGFTGLHASCEVPQCMVSELGPVMRSGQGLPQTHAPGLGIENALDKSWDKIYASRQEWLTMAQSHRGSLREKLQEEFLSCKICLEPYRRPKALPCLHSFCEHCLRDYVRRHTGLRPGYFACPMCRKDIKVPDGGIAEFQDNFLLLSLSDTLDEEEVGEVWQKESISSHLSPPRSLVPPTPFEEKLKEYEWYFGQVSRNASEEWLLSSGYPKGSFLVRQGEASPDTLTLSVRDCDELRGYVVKHYKIVTYKRAGKDAYCITPKRMFNSIPELVNHYREKIDGLCSKLTQVCDKPRSVAWAQERGKEDGYSTPRDSVQTVKRLGSGQFADVYAGKWNHQDVAVKIQRPDTVKMAAFLDEAQILKTLDHPNILRLLAVCDLKEPVYLVTEFFANGRLSLYLREGQGSELKISQLIWICAQIADALAYMEKEKFVHRNLGARNVLVGYQNKVKLAGFGMTKCADDPDFNFRRGLKMAIKWMAPEVLLYNKYSMKADVWSFGVLMVEVLTYGKEPYEGMGSREAFENVQQGYRMPKPDMCPTELYDVILSCWSTNAPSRPSFDFLDTFLHDHKTPT</sequence>
<evidence type="ECO:0000256" key="9">
    <source>
        <dbReference type="ARBA" id="ARBA00023136"/>
    </source>
</evidence>
<feature type="binding site" evidence="11">
    <location>
        <position position="605"/>
    </location>
    <ligand>
        <name>ATP</name>
        <dbReference type="ChEBI" id="CHEBI:30616"/>
    </ligand>
</feature>
<evidence type="ECO:0000259" key="19">
    <source>
        <dbReference type="PROSITE" id="PS50089"/>
    </source>
</evidence>
<keyword evidence="6 16" id="KW-0418">Kinase</keyword>
<dbReference type="GO" id="GO:0012505">
    <property type="term" value="C:endomembrane system"/>
    <property type="evidence" value="ECO:0007669"/>
    <property type="project" value="UniProtKB-SubCell"/>
</dbReference>
<dbReference type="SUPFAM" id="SSF57850">
    <property type="entry name" value="RING/U-box"/>
    <property type="match status" value="1"/>
</dbReference>
<proteinExistence type="inferred from homology"/>
<evidence type="ECO:0000256" key="12">
    <source>
        <dbReference type="PIRSR" id="PIRSR000615-3"/>
    </source>
</evidence>
<keyword evidence="14" id="KW-0727">SH2 domain</keyword>
<dbReference type="PROSITE" id="PS00107">
    <property type="entry name" value="PROTEIN_KINASE_ATP"/>
    <property type="match status" value="1"/>
</dbReference>
<dbReference type="SMART" id="SM00252">
    <property type="entry name" value="SH2"/>
    <property type="match status" value="1"/>
</dbReference>
<keyword evidence="10 16" id="KW-0829">Tyrosine-protein kinase</keyword>
<keyword evidence="7" id="KW-0862">Zinc</keyword>
<reference evidence="20" key="2">
    <citation type="submission" date="2020-11" db="EMBL/GenBank/DDBJ databases">
        <authorList>
            <person name="McCartney M.A."/>
            <person name="Auch B."/>
            <person name="Kono T."/>
            <person name="Mallez S."/>
            <person name="Becker A."/>
            <person name="Gohl D.M."/>
            <person name="Silverstein K.A.T."/>
            <person name="Koren S."/>
            <person name="Bechman K.B."/>
            <person name="Herman A."/>
            <person name="Abrahante J.E."/>
            <person name="Garbe J."/>
        </authorList>
    </citation>
    <scope>NUCLEOTIDE SEQUENCE</scope>
    <source>
        <strain evidence="20">Duluth1</strain>
        <tissue evidence="20">Whole animal</tissue>
    </source>
</reference>
<evidence type="ECO:0000259" key="18">
    <source>
        <dbReference type="PROSITE" id="PS50011"/>
    </source>
</evidence>
<evidence type="ECO:0000313" key="21">
    <source>
        <dbReference type="Proteomes" id="UP000828390"/>
    </source>
</evidence>
<evidence type="ECO:0000256" key="10">
    <source>
        <dbReference type="ARBA" id="ARBA00023137"/>
    </source>
</evidence>
<evidence type="ECO:0000256" key="6">
    <source>
        <dbReference type="ARBA" id="ARBA00022777"/>
    </source>
</evidence>
<evidence type="ECO:0000259" key="17">
    <source>
        <dbReference type="PROSITE" id="PS50001"/>
    </source>
</evidence>
<dbReference type="GO" id="GO:0050793">
    <property type="term" value="P:regulation of developmental process"/>
    <property type="evidence" value="ECO:0007669"/>
    <property type="project" value="UniProtKB-ARBA"/>
</dbReference>
<dbReference type="AlphaFoldDB" id="A0A9D4JJC1"/>
<dbReference type="PROSITE" id="PS50001">
    <property type="entry name" value="SH2"/>
    <property type="match status" value="1"/>
</dbReference>
<dbReference type="SUPFAM" id="SSF56112">
    <property type="entry name" value="Protein kinase-like (PK-like)"/>
    <property type="match status" value="1"/>
</dbReference>
<feature type="domain" description="SH2" evidence="17">
    <location>
        <begin position="357"/>
        <end position="457"/>
    </location>
</feature>
<comment type="caution">
    <text evidence="20">The sequence shown here is derived from an EMBL/GenBank/DDBJ whole genome shotgun (WGS) entry which is preliminary data.</text>
</comment>
<feature type="domain" description="Protein kinase" evidence="18">
    <location>
        <begin position="482"/>
        <end position="731"/>
    </location>
</feature>
<keyword evidence="5 13" id="KW-0863">Zinc-finger</keyword>
<organism evidence="20 21">
    <name type="scientific">Dreissena polymorpha</name>
    <name type="common">Zebra mussel</name>
    <name type="synonym">Mytilus polymorpha</name>
    <dbReference type="NCBI Taxonomy" id="45954"/>
    <lineage>
        <taxon>Eukaryota</taxon>
        <taxon>Metazoa</taxon>
        <taxon>Spiralia</taxon>
        <taxon>Lophotrochozoa</taxon>
        <taxon>Mollusca</taxon>
        <taxon>Bivalvia</taxon>
        <taxon>Autobranchia</taxon>
        <taxon>Heteroconchia</taxon>
        <taxon>Euheterodonta</taxon>
        <taxon>Imparidentia</taxon>
        <taxon>Neoheterodontei</taxon>
        <taxon>Myida</taxon>
        <taxon>Dreissenoidea</taxon>
        <taxon>Dreissenidae</taxon>
        <taxon>Dreissena</taxon>
    </lineage>
</organism>
<dbReference type="InterPro" id="IPR018957">
    <property type="entry name" value="Znf_C3HC4_RING-type"/>
</dbReference>
<dbReference type="InterPro" id="IPR036860">
    <property type="entry name" value="SH2_dom_sf"/>
</dbReference>
<evidence type="ECO:0000256" key="11">
    <source>
        <dbReference type="PIRSR" id="PIRSR000615-2"/>
    </source>
</evidence>
<accession>A0A9D4JJC1</accession>
<name>A0A9D4JJC1_DREPO</name>
<evidence type="ECO:0000256" key="13">
    <source>
        <dbReference type="PROSITE-ProRule" id="PRU00175"/>
    </source>
</evidence>
<evidence type="ECO:0000256" key="1">
    <source>
        <dbReference type="ARBA" id="ARBA00004308"/>
    </source>
</evidence>
<evidence type="ECO:0000256" key="16">
    <source>
        <dbReference type="RuleBase" id="RU362096"/>
    </source>
</evidence>
<comment type="catalytic activity">
    <reaction evidence="16">
        <text>L-tyrosyl-[protein] + ATP = O-phospho-L-tyrosyl-[protein] + ADP + H(+)</text>
        <dbReference type="Rhea" id="RHEA:10596"/>
        <dbReference type="Rhea" id="RHEA-COMP:10136"/>
        <dbReference type="Rhea" id="RHEA-COMP:20101"/>
        <dbReference type="ChEBI" id="CHEBI:15378"/>
        <dbReference type="ChEBI" id="CHEBI:30616"/>
        <dbReference type="ChEBI" id="CHEBI:46858"/>
        <dbReference type="ChEBI" id="CHEBI:61978"/>
        <dbReference type="ChEBI" id="CHEBI:456216"/>
        <dbReference type="EC" id="2.7.10.2"/>
    </reaction>
</comment>
<dbReference type="PROSITE" id="PS50011">
    <property type="entry name" value="PROTEIN_KINASE_DOM"/>
    <property type="match status" value="1"/>
</dbReference>
<dbReference type="InterPro" id="IPR050198">
    <property type="entry name" value="Non-receptor_tyrosine_kinases"/>
</dbReference>
<dbReference type="Proteomes" id="UP000828390">
    <property type="component" value="Unassembled WGS sequence"/>
</dbReference>
<dbReference type="PRINTS" id="PR00401">
    <property type="entry name" value="SH2DOMAIN"/>
</dbReference>
<keyword evidence="2 16" id="KW-0808">Transferase</keyword>
<dbReference type="InterPro" id="IPR000719">
    <property type="entry name" value="Prot_kinase_dom"/>
</dbReference>
<reference evidence="20" key="1">
    <citation type="journal article" date="2019" name="bioRxiv">
        <title>The Genome of the Zebra Mussel, Dreissena polymorpha: A Resource for Invasive Species Research.</title>
        <authorList>
            <person name="McCartney M.A."/>
            <person name="Auch B."/>
            <person name="Kono T."/>
            <person name="Mallez S."/>
            <person name="Zhang Y."/>
            <person name="Obille A."/>
            <person name="Becker A."/>
            <person name="Abrahante J.E."/>
            <person name="Garbe J."/>
            <person name="Badalamenti J.P."/>
            <person name="Herman A."/>
            <person name="Mangelson H."/>
            <person name="Liachko I."/>
            <person name="Sullivan S."/>
            <person name="Sone E.D."/>
            <person name="Koren S."/>
            <person name="Silverstein K.A.T."/>
            <person name="Beckman K.B."/>
            <person name="Gohl D.M."/>
        </authorList>
    </citation>
    <scope>NUCLEOTIDE SEQUENCE</scope>
    <source>
        <strain evidence="20">Duluth1</strain>
        <tissue evidence="20">Whole animal</tissue>
    </source>
</reference>
<keyword evidence="3 12" id="KW-0479">Metal-binding</keyword>
<feature type="binding site" evidence="12">
    <location>
        <position position="606"/>
    </location>
    <ligand>
        <name>Mg(2+)</name>
        <dbReference type="ChEBI" id="CHEBI:18420"/>
    </ligand>
</feature>
<dbReference type="InterPro" id="IPR001245">
    <property type="entry name" value="Ser-Thr/Tyr_kinase_cat_dom"/>
</dbReference>
<gene>
    <name evidence="20" type="ORF">DPMN_143085</name>
</gene>
<dbReference type="EMBL" id="JAIWYP010000006">
    <property type="protein sequence ID" value="KAH3814581.1"/>
    <property type="molecule type" value="Genomic_DNA"/>
</dbReference>
<dbReference type="PROSITE" id="PS00518">
    <property type="entry name" value="ZF_RING_1"/>
    <property type="match status" value="1"/>
</dbReference>
<dbReference type="GO" id="GO:0030182">
    <property type="term" value="P:neuron differentiation"/>
    <property type="evidence" value="ECO:0007669"/>
    <property type="project" value="UniProtKB-ARBA"/>
</dbReference>
<dbReference type="GO" id="GO:0005524">
    <property type="term" value="F:ATP binding"/>
    <property type="evidence" value="ECO:0007669"/>
    <property type="project" value="UniProtKB-UniRule"/>
</dbReference>
<comment type="similarity">
    <text evidence="16">Belongs to the protein kinase superfamily. Tyr protein kinase family.</text>
</comment>
<dbReference type="GO" id="GO:0004715">
    <property type="term" value="F:non-membrane spanning protein tyrosine kinase activity"/>
    <property type="evidence" value="ECO:0007669"/>
    <property type="project" value="UniProtKB-EC"/>
</dbReference>
<evidence type="ECO:0000256" key="15">
    <source>
        <dbReference type="PROSITE-ProRule" id="PRU10141"/>
    </source>
</evidence>
<dbReference type="FunFam" id="1.10.510.10:FF:001512">
    <property type="entry name" value="Receptor tyrosine-protein kinase erbB-2"/>
    <property type="match status" value="1"/>
</dbReference>
<dbReference type="SMART" id="SM00184">
    <property type="entry name" value="RING"/>
    <property type="match status" value="1"/>
</dbReference>
<evidence type="ECO:0000256" key="7">
    <source>
        <dbReference type="ARBA" id="ARBA00022833"/>
    </source>
</evidence>
<dbReference type="PANTHER" id="PTHR24418">
    <property type="entry name" value="TYROSINE-PROTEIN KINASE"/>
    <property type="match status" value="1"/>
</dbReference>
<dbReference type="SUPFAM" id="SSF55550">
    <property type="entry name" value="SH2 domain"/>
    <property type="match status" value="1"/>
</dbReference>
<dbReference type="InterPro" id="IPR017441">
    <property type="entry name" value="Protein_kinase_ATP_BS"/>
</dbReference>
<evidence type="ECO:0000256" key="2">
    <source>
        <dbReference type="ARBA" id="ARBA00022679"/>
    </source>
</evidence>
<comment type="subcellular location">
    <subcellularLocation>
        <location evidence="1">Endomembrane system</location>
    </subcellularLocation>
</comment>
<evidence type="ECO:0000313" key="20">
    <source>
        <dbReference type="EMBL" id="KAH3814581.1"/>
    </source>
</evidence>
<evidence type="ECO:0000256" key="3">
    <source>
        <dbReference type="ARBA" id="ARBA00022723"/>
    </source>
</evidence>
<dbReference type="PROSITE" id="PS50089">
    <property type="entry name" value="ZF_RING_2"/>
    <property type="match status" value="1"/>
</dbReference>
<dbReference type="GO" id="GO:0048468">
    <property type="term" value="P:cell development"/>
    <property type="evidence" value="ECO:0007669"/>
    <property type="project" value="UniProtKB-ARBA"/>
</dbReference>